<dbReference type="InterPro" id="IPR053927">
    <property type="entry name" value="FlgK_helical"/>
</dbReference>
<dbReference type="InterPro" id="IPR002371">
    <property type="entry name" value="FlgK"/>
</dbReference>
<keyword evidence="5" id="KW-0964">Secreted</keyword>
<gene>
    <name evidence="9" type="ORF">ABID16_002257</name>
</gene>
<comment type="similarity">
    <text evidence="3">Belongs to the flagella basal body rod proteins family.</text>
</comment>
<accession>A0ABV2IZQ1</accession>
<evidence type="ECO:0000256" key="2">
    <source>
        <dbReference type="ARBA" id="ARBA00004613"/>
    </source>
</evidence>
<feature type="domain" description="Flagellar basal-body/hook protein C-terminal" evidence="7">
    <location>
        <begin position="442"/>
        <end position="482"/>
    </location>
</feature>
<evidence type="ECO:0000259" key="7">
    <source>
        <dbReference type="Pfam" id="PF06429"/>
    </source>
</evidence>
<evidence type="ECO:0000259" key="8">
    <source>
        <dbReference type="Pfam" id="PF22638"/>
    </source>
</evidence>
<dbReference type="EMBL" id="JBEPMB010000002">
    <property type="protein sequence ID" value="MET3613928.1"/>
    <property type="molecule type" value="Genomic_DNA"/>
</dbReference>
<evidence type="ECO:0000256" key="6">
    <source>
        <dbReference type="ARBA" id="ARBA00023143"/>
    </source>
</evidence>
<feature type="domain" description="Flagellar hook-associated protein FlgK helical" evidence="8">
    <location>
        <begin position="99"/>
        <end position="314"/>
    </location>
</feature>
<name>A0ABV2IZQ1_9HYPH</name>
<dbReference type="PANTHER" id="PTHR30033">
    <property type="entry name" value="FLAGELLAR HOOK-ASSOCIATED PROTEIN 1"/>
    <property type="match status" value="1"/>
</dbReference>
<evidence type="ECO:0000256" key="4">
    <source>
        <dbReference type="ARBA" id="ARBA00016244"/>
    </source>
</evidence>
<keyword evidence="9" id="KW-0282">Flagellum</keyword>
<dbReference type="RefSeq" id="WP_354556422.1">
    <property type="nucleotide sequence ID" value="NZ_JBEPMB010000002.1"/>
</dbReference>
<comment type="caution">
    <text evidence="9">The sequence shown here is derived from an EMBL/GenBank/DDBJ whole genome shotgun (WGS) entry which is preliminary data.</text>
</comment>
<reference evidence="9 10" key="1">
    <citation type="submission" date="2024-06" db="EMBL/GenBank/DDBJ databases">
        <title>Genomic Encyclopedia of Type Strains, Phase IV (KMG-IV): sequencing the most valuable type-strain genomes for metagenomic binning, comparative biology and taxonomic classification.</title>
        <authorList>
            <person name="Goeker M."/>
        </authorList>
    </citation>
    <scope>NUCLEOTIDE SEQUENCE [LARGE SCALE GENOMIC DNA]</scope>
    <source>
        <strain evidence="9 10">DSM 29780</strain>
    </source>
</reference>
<dbReference type="PANTHER" id="PTHR30033:SF1">
    <property type="entry name" value="FLAGELLAR HOOK-ASSOCIATED PROTEIN 1"/>
    <property type="match status" value="1"/>
</dbReference>
<evidence type="ECO:0000256" key="3">
    <source>
        <dbReference type="ARBA" id="ARBA00009677"/>
    </source>
</evidence>
<sequence length="486" mass="50535">MGLSSALNTASSIFSNTSSQMAVVSKNISNSGNADYSRRDSTLTTSINGAKLNPTARSEDALLQRHNLTATSQLSAQDVLSNGLDQLQAAMGGNGYATAPSTFISKLESSLQSFAASPGNTTLAQSVVSDAKDVANSLSQASAAVQTLRREADEDISQKVSSLRELLNQFQVANDAVKTGTASNRDVNDELDKRDQILGKISQIVGVQTVMRDNKDMAIYTSDGTTLFEVKPRDILFASQPGFDATTSGNAVYIDGVPLKPGTGGNTSAMGSLQASLQIRDTIAPKFQAQLDEIGRGLVTQFAEKDQTGAGLPNLPGLFTWAGGSVPASGTVLPGISSSIAVNAAVDVSQGGNAALLRDGGINGASYVSNTTGAAGYSTLLQTYVTGLTAKIPFDGTTDLNTSLSITDYASSSVGWLEEYRSQASDSKDTKKAAASTASQALLSVTGVSLDEELSKLLDLEQSYKASTKIVSTVNDMLQSLMAAVR</sequence>
<evidence type="ECO:0000313" key="9">
    <source>
        <dbReference type="EMBL" id="MET3613928.1"/>
    </source>
</evidence>
<evidence type="ECO:0000256" key="5">
    <source>
        <dbReference type="ARBA" id="ARBA00022525"/>
    </source>
</evidence>
<dbReference type="SUPFAM" id="SSF64518">
    <property type="entry name" value="Phase 1 flagellin"/>
    <property type="match status" value="1"/>
</dbReference>
<comment type="subcellular location">
    <subcellularLocation>
        <location evidence="1">Bacterial flagellum</location>
    </subcellularLocation>
    <subcellularLocation>
        <location evidence="2">Secreted</location>
    </subcellularLocation>
</comment>
<proteinExistence type="inferred from homology"/>
<evidence type="ECO:0000256" key="1">
    <source>
        <dbReference type="ARBA" id="ARBA00004365"/>
    </source>
</evidence>
<dbReference type="Proteomes" id="UP001549047">
    <property type="component" value="Unassembled WGS sequence"/>
</dbReference>
<keyword evidence="9" id="KW-0969">Cilium</keyword>
<dbReference type="Pfam" id="PF22638">
    <property type="entry name" value="FlgK_D1"/>
    <property type="match status" value="1"/>
</dbReference>
<keyword evidence="9" id="KW-0966">Cell projection</keyword>
<organism evidence="9 10">
    <name type="scientific">Rhizobium aquaticum</name>
    <dbReference type="NCBI Taxonomy" id="1549636"/>
    <lineage>
        <taxon>Bacteria</taxon>
        <taxon>Pseudomonadati</taxon>
        <taxon>Pseudomonadota</taxon>
        <taxon>Alphaproteobacteria</taxon>
        <taxon>Hyphomicrobiales</taxon>
        <taxon>Rhizobiaceae</taxon>
        <taxon>Rhizobium/Agrobacterium group</taxon>
        <taxon>Rhizobium</taxon>
    </lineage>
</organism>
<protein>
    <recommendedName>
        <fullName evidence="4">Flagellar hook-associated protein 1</fullName>
    </recommendedName>
</protein>
<keyword evidence="6" id="KW-0975">Bacterial flagellum</keyword>
<dbReference type="NCBIfam" id="TIGR02492">
    <property type="entry name" value="flgK_ends"/>
    <property type="match status" value="1"/>
</dbReference>
<dbReference type="Pfam" id="PF06429">
    <property type="entry name" value="Flg_bbr_C"/>
    <property type="match status" value="1"/>
</dbReference>
<dbReference type="InterPro" id="IPR010930">
    <property type="entry name" value="Flg_bb/hook_C_dom"/>
</dbReference>
<evidence type="ECO:0000313" key="10">
    <source>
        <dbReference type="Proteomes" id="UP001549047"/>
    </source>
</evidence>
<keyword evidence="10" id="KW-1185">Reference proteome</keyword>